<dbReference type="Proteomes" id="UP000078544">
    <property type="component" value="Unassembled WGS sequence"/>
</dbReference>
<evidence type="ECO:0000256" key="2">
    <source>
        <dbReference type="ARBA" id="ARBA00023002"/>
    </source>
</evidence>
<reference evidence="4 5" key="1">
    <citation type="journal article" date="2016" name="Genome Biol. Evol.">
        <title>Divergent and convergent evolution of fungal pathogenicity.</title>
        <authorList>
            <person name="Shang Y."/>
            <person name="Xiao G."/>
            <person name="Zheng P."/>
            <person name="Cen K."/>
            <person name="Zhan S."/>
            <person name="Wang C."/>
        </authorList>
    </citation>
    <scope>NUCLEOTIDE SEQUENCE [LARGE SCALE GENOMIC DNA]</scope>
    <source>
        <strain evidence="4 5">RCEF 2490</strain>
    </source>
</reference>
<name>A0A168ETP7_9HYPO</name>
<dbReference type="GO" id="GO:0016651">
    <property type="term" value="F:oxidoreductase activity, acting on NAD(P)H"/>
    <property type="evidence" value="ECO:0007669"/>
    <property type="project" value="InterPro"/>
</dbReference>
<evidence type="ECO:0000313" key="4">
    <source>
        <dbReference type="EMBL" id="KZZ99136.1"/>
    </source>
</evidence>
<sequence length="363" mass="38901">MTAPSTCVALVQKDGKPVKGVIPVPSPGAGQVLVKVSYVAQNPADVQSSDRNAFGDDAVLGCDFVGTVQKIGSGVSRLKEGDVIAGLIWGGRLALDAFRKITSAEFETGEIERLGGYSEYTLADERICFILPPGLAPEKAATVPLAACTAWLALFSKGCLSLNRSQSDGEAVLIWGGSSSVGLYAVQIAAMHGLDVIATCSKKHHDAVRKLGAKHTIDYRDEDVVQQINKAAPELSYVFDTIGNETSSVTASRAIAGKGGKLCTVRPGKAFTEKVTKQTTVTDVLVWTAFFKEHAYGDFKWPANRDDHELSAELFEQLPRLLVEGKVIPNNAQVYAGGLSDVVTGFQEYRDGKISNYKIVYKL</sequence>
<accession>A0A168ETP7</accession>
<organism evidence="4 5">
    <name type="scientific">Moelleriella libera RCEF 2490</name>
    <dbReference type="NCBI Taxonomy" id="1081109"/>
    <lineage>
        <taxon>Eukaryota</taxon>
        <taxon>Fungi</taxon>
        <taxon>Dikarya</taxon>
        <taxon>Ascomycota</taxon>
        <taxon>Pezizomycotina</taxon>
        <taxon>Sordariomycetes</taxon>
        <taxon>Hypocreomycetidae</taxon>
        <taxon>Hypocreales</taxon>
        <taxon>Clavicipitaceae</taxon>
        <taxon>Moelleriella</taxon>
    </lineage>
</organism>
<dbReference type="InterPro" id="IPR036291">
    <property type="entry name" value="NAD(P)-bd_dom_sf"/>
</dbReference>
<dbReference type="Gene3D" id="3.40.50.720">
    <property type="entry name" value="NAD(P)-binding Rossmann-like Domain"/>
    <property type="match status" value="1"/>
</dbReference>
<dbReference type="InterPro" id="IPR020843">
    <property type="entry name" value="ER"/>
</dbReference>
<dbReference type="Pfam" id="PF08240">
    <property type="entry name" value="ADH_N"/>
    <property type="match status" value="1"/>
</dbReference>
<dbReference type="STRING" id="1081109.A0A168ETP7"/>
<dbReference type="InterPro" id="IPR013149">
    <property type="entry name" value="ADH-like_C"/>
</dbReference>
<comment type="caution">
    <text evidence="4">The sequence shown here is derived from an EMBL/GenBank/DDBJ whole genome shotgun (WGS) entry which is preliminary data.</text>
</comment>
<comment type="similarity">
    <text evidence="1">Belongs to the zinc-containing alcohol dehydrogenase family.</text>
</comment>
<gene>
    <name evidence="4" type="ORF">AAL_02687</name>
</gene>
<dbReference type="SUPFAM" id="SSF51735">
    <property type="entry name" value="NAD(P)-binding Rossmann-fold domains"/>
    <property type="match status" value="1"/>
</dbReference>
<proteinExistence type="inferred from homology"/>
<keyword evidence="5" id="KW-1185">Reference proteome</keyword>
<evidence type="ECO:0000313" key="5">
    <source>
        <dbReference type="Proteomes" id="UP000078544"/>
    </source>
</evidence>
<dbReference type="Pfam" id="PF00107">
    <property type="entry name" value="ADH_zinc_N"/>
    <property type="match status" value="1"/>
</dbReference>
<evidence type="ECO:0000259" key="3">
    <source>
        <dbReference type="SMART" id="SM00829"/>
    </source>
</evidence>
<dbReference type="PANTHER" id="PTHR45348">
    <property type="entry name" value="HYPOTHETICAL OXIDOREDUCTASE (EUROFUNG)"/>
    <property type="match status" value="1"/>
</dbReference>
<dbReference type="Gene3D" id="3.90.180.10">
    <property type="entry name" value="Medium-chain alcohol dehydrogenases, catalytic domain"/>
    <property type="match status" value="1"/>
</dbReference>
<dbReference type="InterPro" id="IPR011032">
    <property type="entry name" value="GroES-like_sf"/>
</dbReference>
<dbReference type="OrthoDB" id="9992527at2759"/>
<dbReference type="AlphaFoldDB" id="A0A168ETP7"/>
<dbReference type="PANTHER" id="PTHR45348:SF2">
    <property type="entry name" value="ZINC-TYPE ALCOHOL DEHYDROGENASE-LIKE PROTEIN C2E1P3.01"/>
    <property type="match status" value="1"/>
</dbReference>
<keyword evidence="2" id="KW-0560">Oxidoreductase</keyword>
<feature type="domain" description="Enoyl reductase (ER)" evidence="3">
    <location>
        <begin position="15"/>
        <end position="354"/>
    </location>
</feature>
<dbReference type="SUPFAM" id="SSF50129">
    <property type="entry name" value="GroES-like"/>
    <property type="match status" value="1"/>
</dbReference>
<evidence type="ECO:0000256" key="1">
    <source>
        <dbReference type="ARBA" id="ARBA00008072"/>
    </source>
</evidence>
<dbReference type="EMBL" id="AZGY01000004">
    <property type="protein sequence ID" value="KZZ99136.1"/>
    <property type="molecule type" value="Genomic_DNA"/>
</dbReference>
<dbReference type="CDD" id="cd08249">
    <property type="entry name" value="enoyl_reductase_like"/>
    <property type="match status" value="1"/>
</dbReference>
<dbReference type="InterPro" id="IPR047122">
    <property type="entry name" value="Trans-enoyl_RdTase-like"/>
</dbReference>
<dbReference type="SMART" id="SM00829">
    <property type="entry name" value="PKS_ER"/>
    <property type="match status" value="1"/>
</dbReference>
<dbReference type="InterPro" id="IPR013154">
    <property type="entry name" value="ADH-like_N"/>
</dbReference>
<protein>
    <submittedName>
        <fullName evidence="4">Alcohol dehydrogenase</fullName>
    </submittedName>
</protein>